<sequence>MKLLRVSIVIFLMKVLISNARSTLRVEINEASQFINLPKIQKITREYFENDLAVQNLLDYLQSEEFTSAWNVFMTSSEVEDILQWIKYHGVNTDKEIELLSHEIEKIKPINSQNESIQTFSIKSFSDELKSLINFKSLNATIDELLKDENDFAHLYLILTVSRRSLENLFQREEILRSIESLKRLGVDMEALKAELYEILRWE</sequence>
<dbReference type="Proteomes" id="UP000183832">
    <property type="component" value="Unassembled WGS sequence"/>
</dbReference>
<evidence type="ECO:0000313" key="2">
    <source>
        <dbReference type="EMBL" id="CRL08296.1"/>
    </source>
</evidence>
<gene>
    <name evidence="2" type="ORF">CLUMA_CG021317</name>
</gene>
<accession>A0A1J1J7D1</accession>
<dbReference type="Pfam" id="PF06757">
    <property type="entry name" value="Ins_allergen_rp"/>
    <property type="match status" value="1"/>
</dbReference>
<reference evidence="2 3" key="1">
    <citation type="submission" date="2015-04" db="EMBL/GenBank/DDBJ databases">
        <authorList>
            <person name="Syromyatnikov M.Y."/>
            <person name="Popov V.N."/>
        </authorList>
    </citation>
    <scope>NUCLEOTIDE SEQUENCE [LARGE SCALE GENOMIC DNA]</scope>
</reference>
<protein>
    <submittedName>
        <fullName evidence="2">CLUMA_CG021317, isoform A</fullName>
    </submittedName>
</protein>
<proteinExistence type="predicted"/>
<dbReference type="PANTHER" id="PTHR21163">
    <property type="entry name" value="PROTEIN G12"/>
    <property type="match status" value="1"/>
</dbReference>
<dbReference type="InterPro" id="IPR010629">
    <property type="entry name" value="Ins_allergen"/>
</dbReference>
<evidence type="ECO:0000256" key="1">
    <source>
        <dbReference type="SAM" id="SignalP"/>
    </source>
</evidence>
<feature type="signal peptide" evidence="1">
    <location>
        <begin position="1"/>
        <end position="20"/>
    </location>
</feature>
<keyword evidence="1" id="KW-0732">Signal</keyword>
<dbReference type="EMBL" id="CVRI01000075">
    <property type="protein sequence ID" value="CRL08296.1"/>
    <property type="molecule type" value="Genomic_DNA"/>
</dbReference>
<feature type="chain" id="PRO_5009619202" evidence="1">
    <location>
        <begin position="21"/>
        <end position="203"/>
    </location>
</feature>
<dbReference type="OrthoDB" id="7882129at2759"/>
<dbReference type="AlphaFoldDB" id="A0A1J1J7D1"/>
<organism evidence="2 3">
    <name type="scientific">Clunio marinus</name>
    <dbReference type="NCBI Taxonomy" id="568069"/>
    <lineage>
        <taxon>Eukaryota</taxon>
        <taxon>Metazoa</taxon>
        <taxon>Ecdysozoa</taxon>
        <taxon>Arthropoda</taxon>
        <taxon>Hexapoda</taxon>
        <taxon>Insecta</taxon>
        <taxon>Pterygota</taxon>
        <taxon>Neoptera</taxon>
        <taxon>Endopterygota</taxon>
        <taxon>Diptera</taxon>
        <taxon>Nematocera</taxon>
        <taxon>Chironomoidea</taxon>
        <taxon>Chironomidae</taxon>
        <taxon>Clunio</taxon>
    </lineage>
</organism>
<dbReference type="PANTHER" id="PTHR21163:SF0">
    <property type="entry name" value="GH08205P-RELATED"/>
    <property type="match status" value="1"/>
</dbReference>
<keyword evidence="3" id="KW-1185">Reference proteome</keyword>
<evidence type="ECO:0000313" key="3">
    <source>
        <dbReference type="Proteomes" id="UP000183832"/>
    </source>
</evidence>
<name>A0A1J1J7D1_9DIPT</name>